<proteinExistence type="predicted"/>
<organism evidence="3 4">
    <name type="scientific">Alternaria atra</name>
    <dbReference type="NCBI Taxonomy" id="119953"/>
    <lineage>
        <taxon>Eukaryota</taxon>
        <taxon>Fungi</taxon>
        <taxon>Dikarya</taxon>
        <taxon>Ascomycota</taxon>
        <taxon>Pezizomycotina</taxon>
        <taxon>Dothideomycetes</taxon>
        <taxon>Pleosporomycetidae</taxon>
        <taxon>Pleosporales</taxon>
        <taxon>Pleosporineae</taxon>
        <taxon>Pleosporaceae</taxon>
        <taxon>Alternaria</taxon>
        <taxon>Alternaria sect. Ulocladioides</taxon>
    </lineage>
</organism>
<feature type="transmembrane region" description="Helical" evidence="2">
    <location>
        <begin position="109"/>
        <end position="129"/>
    </location>
</feature>
<feature type="region of interest" description="Disordered" evidence="1">
    <location>
        <begin position="1"/>
        <end position="92"/>
    </location>
</feature>
<dbReference type="RefSeq" id="XP_043169025.1">
    <property type="nucleotide sequence ID" value="XM_043313090.1"/>
</dbReference>
<feature type="transmembrane region" description="Helical" evidence="2">
    <location>
        <begin position="283"/>
        <end position="307"/>
    </location>
</feature>
<evidence type="ECO:0000256" key="1">
    <source>
        <dbReference type="SAM" id="MobiDB-lite"/>
    </source>
</evidence>
<dbReference type="OrthoDB" id="5279542at2759"/>
<sequence length="425" mass="46337">MSSSTSQPQAVPHAPNATPAAPPGPVPTPPPKSVARLSDATNANATSTVNANSPRTQASSSPAPGVPTTGPTASIPNTTTPQATATETEEHVSFNDKLNAADRYWKFKFGLKAIVIITGLIGIGCFAWLMSAGDTSVSDSYIYGYNGYAVWPGIITWSISIAWVALCIIIFLVRKRPVHPGVRVSMDLLLWLAFIVTAMFAILALQDVLDFGLYGGPDRWNYNYSGSDGDYVLASNGTWVWEQDTSYINSPRDCSSYAQFQNCEEQDAYVNKLWAEKGQRSNITLTGVVCQFFGLVLHFALFVWACVDCHRYNRSKVSKDAEKIAANIVQTMIGNGAIVPPPGQAHMKPPPGQVMYYQMPPNQQGYPMQPQYMQQAPGQMQQFGQHPQMMQQQQQRMVPGQYPMGQPGMAAPAPTNEKSAGPRYA</sequence>
<feature type="transmembrane region" description="Helical" evidence="2">
    <location>
        <begin position="185"/>
        <end position="205"/>
    </location>
</feature>
<gene>
    <name evidence="3" type="ORF">ALTATR162_LOCUS5471</name>
</gene>
<keyword evidence="4" id="KW-1185">Reference proteome</keyword>
<keyword evidence="2" id="KW-0472">Membrane</keyword>
<protein>
    <submittedName>
        <fullName evidence="3">Uncharacterized protein</fullName>
    </submittedName>
</protein>
<comment type="caution">
    <text evidence="3">The sequence shown here is derived from an EMBL/GenBank/DDBJ whole genome shotgun (WGS) entry which is preliminary data.</text>
</comment>
<feature type="transmembrane region" description="Helical" evidence="2">
    <location>
        <begin position="149"/>
        <end position="173"/>
    </location>
</feature>
<dbReference type="Proteomes" id="UP000676310">
    <property type="component" value="Unassembled WGS sequence"/>
</dbReference>
<feature type="compositionally biased region" description="Low complexity" evidence="1">
    <location>
        <begin position="397"/>
        <end position="414"/>
    </location>
</feature>
<accession>A0A8J2I4V5</accession>
<evidence type="ECO:0000256" key="2">
    <source>
        <dbReference type="SAM" id="Phobius"/>
    </source>
</evidence>
<evidence type="ECO:0000313" key="3">
    <source>
        <dbReference type="EMBL" id="CAG5159215.1"/>
    </source>
</evidence>
<dbReference type="EMBL" id="CAJRGZ010000019">
    <property type="protein sequence ID" value="CAG5159215.1"/>
    <property type="molecule type" value="Genomic_DNA"/>
</dbReference>
<keyword evidence="2" id="KW-1133">Transmembrane helix</keyword>
<keyword evidence="2" id="KW-0812">Transmembrane</keyword>
<feature type="region of interest" description="Disordered" evidence="1">
    <location>
        <begin position="397"/>
        <end position="425"/>
    </location>
</feature>
<evidence type="ECO:0000313" key="4">
    <source>
        <dbReference type="Proteomes" id="UP000676310"/>
    </source>
</evidence>
<reference evidence="3" key="1">
    <citation type="submission" date="2021-05" db="EMBL/GenBank/DDBJ databases">
        <authorList>
            <person name="Stam R."/>
        </authorList>
    </citation>
    <scope>NUCLEOTIDE SEQUENCE</scope>
    <source>
        <strain evidence="3">CS162</strain>
    </source>
</reference>
<dbReference type="GeneID" id="67017253"/>
<feature type="compositionally biased region" description="Pro residues" evidence="1">
    <location>
        <begin position="20"/>
        <end position="32"/>
    </location>
</feature>
<feature type="compositionally biased region" description="Low complexity" evidence="1">
    <location>
        <begin position="10"/>
        <end position="19"/>
    </location>
</feature>
<dbReference type="AlphaFoldDB" id="A0A8J2I4V5"/>
<feature type="compositionally biased region" description="Low complexity" evidence="1">
    <location>
        <begin position="38"/>
        <end position="86"/>
    </location>
</feature>
<name>A0A8J2I4V5_9PLEO</name>